<reference evidence="1 2" key="1">
    <citation type="journal article" date="2024" name="Ann. Entomol. Soc. Am.">
        <title>Genomic analyses of the southern and eastern yellowjacket wasps (Hymenoptera: Vespidae) reveal evolutionary signatures of social life.</title>
        <authorList>
            <person name="Catto M.A."/>
            <person name="Caine P.B."/>
            <person name="Orr S.E."/>
            <person name="Hunt B.G."/>
            <person name="Goodisman M.A.D."/>
        </authorList>
    </citation>
    <scope>NUCLEOTIDE SEQUENCE [LARGE SCALE GENOMIC DNA]</scope>
    <source>
        <strain evidence="1">232</strain>
        <tissue evidence="1">Head and thorax</tissue>
    </source>
</reference>
<dbReference type="Proteomes" id="UP001607303">
    <property type="component" value="Unassembled WGS sequence"/>
</dbReference>
<proteinExistence type="predicted"/>
<accession>A0ABD2AT29</accession>
<keyword evidence="2" id="KW-1185">Reference proteome</keyword>
<organism evidence="1 2">
    <name type="scientific">Vespula maculifrons</name>
    <name type="common">Eastern yellow jacket</name>
    <name type="synonym">Wasp</name>
    <dbReference type="NCBI Taxonomy" id="7453"/>
    <lineage>
        <taxon>Eukaryota</taxon>
        <taxon>Metazoa</taxon>
        <taxon>Ecdysozoa</taxon>
        <taxon>Arthropoda</taxon>
        <taxon>Hexapoda</taxon>
        <taxon>Insecta</taxon>
        <taxon>Pterygota</taxon>
        <taxon>Neoptera</taxon>
        <taxon>Endopterygota</taxon>
        <taxon>Hymenoptera</taxon>
        <taxon>Apocrita</taxon>
        <taxon>Aculeata</taxon>
        <taxon>Vespoidea</taxon>
        <taxon>Vespidae</taxon>
        <taxon>Vespinae</taxon>
        <taxon>Vespula</taxon>
    </lineage>
</organism>
<protein>
    <submittedName>
        <fullName evidence="1">Uncharacterized protein</fullName>
    </submittedName>
</protein>
<name>A0ABD2AT29_VESMC</name>
<gene>
    <name evidence="1" type="ORF">V1477_019013</name>
</gene>
<sequence>MTLTELKNSFERRLTIENRCFHIQEDKSNNFFREYLCHFQYVKKEKKMIIHTSDISKNFILNTAIHDATNILLKPYVTSSVSSSCLPSIHIYAKASESENSKQDHTKKSQYFLTRMATIAWDFLNISVIFYHNVIEQDKTGNS</sequence>
<dbReference type="EMBL" id="JAYRBN010000113">
    <property type="protein sequence ID" value="KAL2723781.1"/>
    <property type="molecule type" value="Genomic_DNA"/>
</dbReference>
<evidence type="ECO:0000313" key="2">
    <source>
        <dbReference type="Proteomes" id="UP001607303"/>
    </source>
</evidence>
<evidence type="ECO:0000313" key="1">
    <source>
        <dbReference type="EMBL" id="KAL2723781.1"/>
    </source>
</evidence>
<dbReference type="AlphaFoldDB" id="A0ABD2AT29"/>
<comment type="caution">
    <text evidence="1">The sequence shown here is derived from an EMBL/GenBank/DDBJ whole genome shotgun (WGS) entry which is preliminary data.</text>
</comment>